<sequence>MDNDPGTGNPSLAIIRGATRRSALAAAILPFLLCMPAFAVAAQATQTRVLTAQPPPDRAVAGNYIGEPGIPPEMLTSGFLTAHPDIRWRREASYSYNRKEYDIAMDQFLRAARYADKPSQAMIAEMYWKGMGVPQDRELGYAWMDLAAERMYPNFVIKRERYWQLLDADQRRNAIERGQQLLAEYGDDAAKPRLAKVLRQARRETTGSHAGFVGGGLKIIPMTGPLAGTGITISPEEYYAPRFWNPAEYFTAQDAEWGSPKRGHVDVGELQNIAPNVDETSPEPEPAAEP</sequence>
<organism evidence="3 4">
    <name type="scientific">Luteimonas soli</name>
    <dbReference type="NCBI Taxonomy" id="1648966"/>
    <lineage>
        <taxon>Bacteria</taxon>
        <taxon>Pseudomonadati</taxon>
        <taxon>Pseudomonadota</taxon>
        <taxon>Gammaproteobacteria</taxon>
        <taxon>Lysobacterales</taxon>
        <taxon>Lysobacteraceae</taxon>
        <taxon>Luteimonas</taxon>
    </lineage>
</organism>
<feature type="region of interest" description="Disordered" evidence="1">
    <location>
        <begin position="260"/>
        <end position="290"/>
    </location>
</feature>
<comment type="caution">
    <text evidence="3">The sequence shown here is derived from an EMBL/GenBank/DDBJ whole genome shotgun (WGS) entry which is preliminary data.</text>
</comment>
<gene>
    <name evidence="3" type="ORF">ACFONC_12455</name>
</gene>
<proteinExistence type="predicted"/>
<dbReference type="SUPFAM" id="SSF81901">
    <property type="entry name" value="HCP-like"/>
    <property type="match status" value="1"/>
</dbReference>
<evidence type="ECO:0000313" key="4">
    <source>
        <dbReference type="Proteomes" id="UP001595705"/>
    </source>
</evidence>
<dbReference type="Gene3D" id="1.25.40.10">
    <property type="entry name" value="Tetratricopeptide repeat domain"/>
    <property type="match status" value="1"/>
</dbReference>
<dbReference type="InterPro" id="IPR011990">
    <property type="entry name" value="TPR-like_helical_dom_sf"/>
</dbReference>
<feature type="signal peptide" evidence="2">
    <location>
        <begin position="1"/>
        <end position="41"/>
    </location>
</feature>
<name>A0ABV7XLE5_9GAMM</name>
<dbReference type="CDD" id="cd01670">
    <property type="entry name" value="Death"/>
    <property type="match status" value="1"/>
</dbReference>
<evidence type="ECO:0000256" key="1">
    <source>
        <dbReference type="SAM" id="MobiDB-lite"/>
    </source>
</evidence>
<accession>A0ABV7XLE5</accession>
<feature type="compositionally biased region" description="Acidic residues" evidence="1">
    <location>
        <begin position="280"/>
        <end position="290"/>
    </location>
</feature>
<evidence type="ECO:0000256" key="2">
    <source>
        <dbReference type="SAM" id="SignalP"/>
    </source>
</evidence>
<dbReference type="Proteomes" id="UP001595705">
    <property type="component" value="Unassembled WGS sequence"/>
</dbReference>
<evidence type="ECO:0000313" key="3">
    <source>
        <dbReference type="EMBL" id="MFC3716965.1"/>
    </source>
</evidence>
<feature type="chain" id="PRO_5047499771" evidence="2">
    <location>
        <begin position="42"/>
        <end position="290"/>
    </location>
</feature>
<keyword evidence="2" id="KW-0732">Signal</keyword>
<dbReference type="RefSeq" id="WP_386744497.1">
    <property type="nucleotide sequence ID" value="NZ_JBHRYA010000007.1"/>
</dbReference>
<dbReference type="InterPro" id="IPR006597">
    <property type="entry name" value="Sel1-like"/>
</dbReference>
<reference evidence="4" key="1">
    <citation type="journal article" date="2019" name="Int. J. Syst. Evol. Microbiol.">
        <title>The Global Catalogue of Microorganisms (GCM) 10K type strain sequencing project: providing services to taxonomists for standard genome sequencing and annotation.</title>
        <authorList>
            <consortium name="The Broad Institute Genomics Platform"/>
            <consortium name="The Broad Institute Genome Sequencing Center for Infectious Disease"/>
            <person name="Wu L."/>
            <person name="Ma J."/>
        </authorList>
    </citation>
    <scope>NUCLEOTIDE SEQUENCE [LARGE SCALE GENOMIC DNA]</scope>
    <source>
        <strain evidence="4">KCTC 42441</strain>
    </source>
</reference>
<protein>
    <submittedName>
        <fullName evidence="3">Sel1 repeat family protein</fullName>
    </submittedName>
</protein>
<keyword evidence="4" id="KW-1185">Reference proteome</keyword>
<dbReference type="EMBL" id="JBHRYA010000007">
    <property type="protein sequence ID" value="MFC3716965.1"/>
    <property type="molecule type" value="Genomic_DNA"/>
</dbReference>
<dbReference type="SMART" id="SM00671">
    <property type="entry name" value="SEL1"/>
    <property type="match status" value="1"/>
</dbReference>